<evidence type="ECO:0000313" key="2">
    <source>
        <dbReference type="EMBL" id="MCY1075757.1"/>
    </source>
</evidence>
<accession>A0ABT4A477</accession>
<evidence type="ECO:0000259" key="1">
    <source>
        <dbReference type="PROSITE" id="PS51186"/>
    </source>
</evidence>
<name>A0ABT4A477_9BACT</name>
<organism evidence="2 3">
    <name type="scientific">Archangium lansingense</name>
    <dbReference type="NCBI Taxonomy" id="2995310"/>
    <lineage>
        <taxon>Bacteria</taxon>
        <taxon>Pseudomonadati</taxon>
        <taxon>Myxococcota</taxon>
        <taxon>Myxococcia</taxon>
        <taxon>Myxococcales</taxon>
        <taxon>Cystobacterineae</taxon>
        <taxon>Archangiaceae</taxon>
        <taxon>Archangium</taxon>
    </lineage>
</organism>
<keyword evidence="3" id="KW-1185">Reference proteome</keyword>
<dbReference type="EMBL" id="JAPNKA010000001">
    <property type="protein sequence ID" value="MCY1075757.1"/>
    <property type="molecule type" value="Genomic_DNA"/>
</dbReference>
<dbReference type="InterPro" id="IPR000182">
    <property type="entry name" value="GNAT_dom"/>
</dbReference>
<dbReference type="PROSITE" id="PS51186">
    <property type="entry name" value="GNAT"/>
    <property type="match status" value="1"/>
</dbReference>
<dbReference type="RefSeq" id="WP_267534672.1">
    <property type="nucleotide sequence ID" value="NZ_JAPNKA010000001.1"/>
</dbReference>
<reference evidence="2 3" key="1">
    <citation type="submission" date="2022-11" db="EMBL/GenBank/DDBJ databases">
        <title>Minimal conservation of predation-associated metabolite biosynthetic gene clusters underscores biosynthetic potential of Myxococcota including descriptions for ten novel species: Archangium lansinium sp. nov., Myxococcus landrumus sp. nov., Nannocystis bai.</title>
        <authorList>
            <person name="Ahearne A."/>
            <person name="Stevens C."/>
            <person name="Phillips K."/>
        </authorList>
    </citation>
    <scope>NUCLEOTIDE SEQUENCE [LARGE SCALE GENOMIC DNA]</scope>
    <source>
        <strain evidence="2 3">MIWBW</strain>
    </source>
</reference>
<protein>
    <submittedName>
        <fullName evidence="2">GNAT family N-acetyltransferase</fullName>
    </submittedName>
</protein>
<evidence type="ECO:0000313" key="3">
    <source>
        <dbReference type="Proteomes" id="UP001207654"/>
    </source>
</evidence>
<dbReference type="PANTHER" id="PTHR43328:SF1">
    <property type="entry name" value="N-ACETYLTRANSFERASE DOMAIN-CONTAINING PROTEIN"/>
    <property type="match status" value="1"/>
</dbReference>
<dbReference type="Proteomes" id="UP001207654">
    <property type="component" value="Unassembled WGS sequence"/>
</dbReference>
<sequence length="175" mass="19306">MTKPLRIECGPCALRAFQRGDEASLVRHANNRAVWLNLRDRFPHPYTLADAEAWVQYASGAHPLTNLAIEVSGEAVGSIGMIPGSDIERYSAEVGYWLGESHWGRGITSAALAGFVSWAFEDTSLLRLFALPFVDNVGSRRILEKTGFVLEGILRHSAVKDGVVHDQAMYARLRP</sequence>
<dbReference type="Gene3D" id="3.40.630.30">
    <property type="match status" value="1"/>
</dbReference>
<dbReference type="Pfam" id="PF13302">
    <property type="entry name" value="Acetyltransf_3"/>
    <property type="match status" value="1"/>
</dbReference>
<dbReference type="InterPro" id="IPR016181">
    <property type="entry name" value="Acyl_CoA_acyltransferase"/>
</dbReference>
<gene>
    <name evidence="2" type="ORF">OV287_14875</name>
</gene>
<proteinExistence type="predicted"/>
<feature type="domain" description="N-acetyltransferase" evidence="1">
    <location>
        <begin position="24"/>
        <end position="174"/>
    </location>
</feature>
<dbReference type="SUPFAM" id="SSF55729">
    <property type="entry name" value="Acyl-CoA N-acyltransferases (Nat)"/>
    <property type="match status" value="1"/>
</dbReference>
<comment type="caution">
    <text evidence="2">The sequence shown here is derived from an EMBL/GenBank/DDBJ whole genome shotgun (WGS) entry which is preliminary data.</text>
</comment>
<dbReference type="PANTHER" id="PTHR43328">
    <property type="entry name" value="ACETYLTRANSFERASE-RELATED"/>
    <property type="match status" value="1"/>
</dbReference>